<dbReference type="NCBIfam" id="TIGR00225">
    <property type="entry name" value="prc"/>
    <property type="match status" value="1"/>
</dbReference>
<evidence type="ECO:0000256" key="4">
    <source>
        <dbReference type="ARBA" id="ARBA00022825"/>
    </source>
</evidence>
<dbReference type="PANTHER" id="PTHR32060">
    <property type="entry name" value="TAIL-SPECIFIC PROTEASE"/>
    <property type="match status" value="1"/>
</dbReference>
<dbReference type="Gene3D" id="3.30.750.44">
    <property type="match status" value="1"/>
</dbReference>
<dbReference type="InterPro" id="IPR029045">
    <property type="entry name" value="ClpP/crotonase-like_dom_sf"/>
</dbReference>
<reference evidence="7 8" key="1">
    <citation type="submission" date="2019-07" db="EMBL/GenBank/DDBJ databases">
        <title>Whole genome shotgun sequence of Rhodospirillum oryzae NBRC 107573.</title>
        <authorList>
            <person name="Hosoyama A."/>
            <person name="Uohara A."/>
            <person name="Ohji S."/>
            <person name="Ichikawa N."/>
        </authorList>
    </citation>
    <scope>NUCLEOTIDE SEQUENCE [LARGE SCALE GENOMIC DNA]</scope>
    <source>
        <strain evidence="7 8">NBRC 107573</strain>
    </source>
</reference>
<organism evidence="7 8">
    <name type="scientific">Pararhodospirillum oryzae</name>
    <dbReference type="NCBI Taxonomy" id="478448"/>
    <lineage>
        <taxon>Bacteria</taxon>
        <taxon>Pseudomonadati</taxon>
        <taxon>Pseudomonadota</taxon>
        <taxon>Alphaproteobacteria</taxon>
        <taxon>Rhodospirillales</taxon>
        <taxon>Rhodospirillaceae</taxon>
        <taxon>Pararhodospirillum</taxon>
    </lineage>
</organism>
<gene>
    <name evidence="7" type="ORF">ROR02_14890</name>
</gene>
<comment type="caution">
    <text evidence="7">The sequence shown here is derived from an EMBL/GenBank/DDBJ whole genome shotgun (WGS) entry which is preliminary data.</text>
</comment>
<dbReference type="SUPFAM" id="SSF50156">
    <property type="entry name" value="PDZ domain-like"/>
    <property type="match status" value="1"/>
</dbReference>
<dbReference type="GO" id="GO:0030288">
    <property type="term" value="C:outer membrane-bounded periplasmic space"/>
    <property type="evidence" value="ECO:0007669"/>
    <property type="project" value="TreeGrafter"/>
</dbReference>
<evidence type="ECO:0000256" key="3">
    <source>
        <dbReference type="ARBA" id="ARBA00022801"/>
    </source>
</evidence>
<keyword evidence="3 5" id="KW-0378">Hydrolase</keyword>
<dbReference type="PROSITE" id="PS50106">
    <property type="entry name" value="PDZ"/>
    <property type="match status" value="1"/>
</dbReference>
<evidence type="ECO:0000256" key="2">
    <source>
        <dbReference type="ARBA" id="ARBA00022670"/>
    </source>
</evidence>
<dbReference type="GO" id="GO:0008236">
    <property type="term" value="F:serine-type peptidase activity"/>
    <property type="evidence" value="ECO:0007669"/>
    <property type="project" value="UniProtKB-KW"/>
</dbReference>
<proteinExistence type="inferred from homology"/>
<keyword evidence="4 5" id="KW-0720">Serine protease</keyword>
<dbReference type="Pfam" id="PF17820">
    <property type="entry name" value="PDZ_6"/>
    <property type="match status" value="1"/>
</dbReference>
<dbReference type="InterPro" id="IPR005151">
    <property type="entry name" value="Tail-specific_protease"/>
</dbReference>
<dbReference type="GO" id="GO:0004175">
    <property type="term" value="F:endopeptidase activity"/>
    <property type="evidence" value="ECO:0007669"/>
    <property type="project" value="TreeGrafter"/>
</dbReference>
<dbReference type="SUPFAM" id="SSF52096">
    <property type="entry name" value="ClpP/crotonase"/>
    <property type="match status" value="1"/>
</dbReference>
<evidence type="ECO:0000256" key="1">
    <source>
        <dbReference type="ARBA" id="ARBA00009179"/>
    </source>
</evidence>
<dbReference type="Pfam" id="PF03572">
    <property type="entry name" value="Peptidase_S41"/>
    <property type="match status" value="1"/>
</dbReference>
<dbReference type="PANTHER" id="PTHR32060:SF30">
    <property type="entry name" value="CARBOXY-TERMINAL PROCESSING PROTEASE CTPA"/>
    <property type="match status" value="1"/>
</dbReference>
<dbReference type="Gene3D" id="3.90.226.10">
    <property type="entry name" value="2-enoyl-CoA Hydratase, Chain A, domain 1"/>
    <property type="match status" value="1"/>
</dbReference>
<dbReference type="CDD" id="cd06782">
    <property type="entry name" value="cpPDZ_CPP-like"/>
    <property type="match status" value="1"/>
</dbReference>
<dbReference type="InterPro" id="IPR004447">
    <property type="entry name" value="Peptidase_S41A"/>
</dbReference>
<feature type="domain" description="PDZ" evidence="6">
    <location>
        <begin position="142"/>
        <end position="224"/>
    </location>
</feature>
<dbReference type="SMART" id="SM00228">
    <property type="entry name" value="PDZ"/>
    <property type="match status" value="1"/>
</dbReference>
<dbReference type="EMBL" id="BJZO01000034">
    <property type="protein sequence ID" value="GEO81358.1"/>
    <property type="molecule type" value="Genomic_DNA"/>
</dbReference>
<dbReference type="InterPro" id="IPR041489">
    <property type="entry name" value="PDZ_6"/>
</dbReference>
<comment type="similarity">
    <text evidence="1 5">Belongs to the peptidase S41A family.</text>
</comment>
<dbReference type="SMART" id="SM00245">
    <property type="entry name" value="TSPc"/>
    <property type="match status" value="1"/>
</dbReference>
<name>A0A512H7F2_9PROT</name>
<keyword evidence="8" id="KW-1185">Reference proteome</keyword>
<dbReference type="OrthoDB" id="9812068at2"/>
<dbReference type="Proteomes" id="UP000321567">
    <property type="component" value="Unassembled WGS sequence"/>
</dbReference>
<dbReference type="InterPro" id="IPR001478">
    <property type="entry name" value="PDZ"/>
</dbReference>
<accession>A0A512H7F2</accession>
<dbReference type="GO" id="GO:0007165">
    <property type="term" value="P:signal transduction"/>
    <property type="evidence" value="ECO:0007669"/>
    <property type="project" value="TreeGrafter"/>
</dbReference>
<evidence type="ECO:0000313" key="7">
    <source>
        <dbReference type="EMBL" id="GEO81358.1"/>
    </source>
</evidence>
<dbReference type="InterPro" id="IPR036034">
    <property type="entry name" value="PDZ_sf"/>
</dbReference>
<dbReference type="AlphaFoldDB" id="A0A512H7F2"/>
<evidence type="ECO:0000259" key="6">
    <source>
        <dbReference type="PROSITE" id="PS50106"/>
    </source>
</evidence>
<dbReference type="CDD" id="cd07560">
    <property type="entry name" value="Peptidase_S41_CPP"/>
    <property type="match status" value="1"/>
</dbReference>
<sequence length="507" mass="52585">MTRDAPSSPLENAGAPFSRPDATTLFSVAFDAIAQRYLEPVNLESLAVAGLKGLRTLDDHLSIRRTGAVLEVGRRDTVLGVFRLPAAQDTASWGRLVASALGLLHDASPPLRDLDGETLYKAVFDAALAHLDPFSHYASAEAATLNRGARNGFGGLGLLYDLTDGQAIVTRVFAETPAAEAGLAAGDRILAIDGQTLRGLSNDTVRDQLRGPSGSLVTLLVASPGVAAPRAVTLTRTLIVLPTVEWRLEGDSALITVSSFNQRTTTAVAEAISAAQAKSRGALKGVILDLRGNPGGLLDQAVALSDLFMERGPIVSTRGRHPDARQFYSATPGDLTGGLPLVVLIDGESASAAEIVAAALQDSGRAVVVGTTSYGKGTVQTVLPLPNGGEITLTWSRFHSPSGYVLHGLGVMPVACTGGHAAPLTPEAVVAGVRAHLADTASLATVWRATDPRNVTRRATLRQACPPAPHAGGTLDDGVAHDLLADPALFDQALRVTPTPQATAGRP</sequence>
<keyword evidence="2 5" id="KW-0645">Protease</keyword>
<evidence type="ECO:0000256" key="5">
    <source>
        <dbReference type="RuleBase" id="RU004404"/>
    </source>
</evidence>
<dbReference type="GO" id="GO:0006508">
    <property type="term" value="P:proteolysis"/>
    <property type="evidence" value="ECO:0007669"/>
    <property type="project" value="UniProtKB-KW"/>
</dbReference>
<evidence type="ECO:0000313" key="8">
    <source>
        <dbReference type="Proteomes" id="UP000321567"/>
    </source>
</evidence>
<dbReference type="Gene3D" id="2.30.42.10">
    <property type="match status" value="1"/>
</dbReference>
<protein>
    <submittedName>
        <fullName evidence="7">Peptidase S41</fullName>
    </submittedName>
</protein>